<protein>
    <recommendedName>
        <fullName evidence="2">Myb/SANT-like domain-containing protein</fullName>
    </recommendedName>
</protein>
<proteinExistence type="predicted"/>
<dbReference type="Pfam" id="PF12776">
    <property type="entry name" value="Myb_DNA-bind_3"/>
    <property type="match status" value="1"/>
</dbReference>
<name>A0A0A9DIQ3_ARUDO</name>
<reference evidence="3" key="2">
    <citation type="journal article" date="2015" name="Data Brief">
        <title>Shoot transcriptome of the giant reed, Arundo donax.</title>
        <authorList>
            <person name="Barrero R.A."/>
            <person name="Guerrero F.D."/>
            <person name="Moolhuijzen P."/>
            <person name="Goolsby J.A."/>
            <person name="Tidwell J."/>
            <person name="Bellgard S.E."/>
            <person name="Bellgard M.I."/>
        </authorList>
    </citation>
    <scope>NUCLEOTIDE SEQUENCE</scope>
    <source>
        <tissue evidence="3">Shoot tissue taken approximately 20 cm above the soil surface</tissue>
    </source>
</reference>
<evidence type="ECO:0000259" key="2">
    <source>
        <dbReference type="Pfam" id="PF12776"/>
    </source>
</evidence>
<dbReference type="AlphaFoldDB" id="A0A0A9DIQ3"/>
<feature type="compositionally biased region" description="Low complexity" evidence="1">
    <location>
        <begin position="1"/>
        <end position="21"/>
    </location>
</feature>
<dbReference type="EMBL" id="GBRH01210224">
    <property type="protein sequence ID" value="JAD87671.1"/>
    <property type="molecule type" value="Transcribed_RNA"/>
</dbReference>
<dbReference type="PANTHER" id="PTHR47069:SF11">
    <property type="entry name" value="OS04G0275550 PROTEIN"/>
    <property type="match status" value="1"/>
</dbReference>
<sequence length="226" mass="23668">MFVVATVTSTSTRRRPTSSISLPTKGCSSQGGLGSAEAGGHRGSGSRRPSQSGPGGRGPPAGGDAPANPSALFRTPRTARPRTRGGQEGSMSAGITARSAAPTWVTTGAGGSTSTPRATAATDGSEAVEETDEALGHEPSMGEGFDKANWNSENNFIFCDICIEEIRAGNTNNGFMTNRGYKNIAEKYHLSTGLKHSLKQLKNRWGQLKGLPVLVVAQQTDWTRSF</sequence>
<accession>A0A0A9DIQ3</accession>
<feature type="domain" description="Myb/SANT-like" evidence="2">
    <location>
        <begin position="149"/>
        <end position="209"/>
    </location>
</feature>
<dbReference type="PANTHER" id="PTHR47069">
    <property type="match status" value="1"/>
</dbReference>
<evidence type="ECO:0000313" key="3">
    <source>
        <dbReference type="EMBL" id="JAD87671.1"/>
    </source>
</evidence>
<organism evidence="3">
    <name type="scientific">Arundo donax</name>
    <name type="common">Giant reed</name>
    <name type="synonym">Donax arundinaceus</name>
    <dbReference type="NCBI Taxonomy" id="35708"/>
    <lineage>
        <taxon>Eukaryota</taxon>
        <taxon>Viridiplantae</taxon>
        <taxon>Streptophyta</taxon>
        <taxon>Embryophyta</taxon>
        <taxon>Tracheophyta</taxon>
        <taxon>Spermatophyta</taxon>
        <taxon>Magnoliopsida</taxon>
        <taxon>Liliopsida</taxon>
        <taxon>Poales</taxon>
        <taxon>Poaceae</taxon>
        <taxon>PACMAD clade</taxon>
        <taxon>Arundinoideae</taxon>
        <taxon>Arundineae</taxon>
        <taxon>Arundo</taxon>
    </lineage>
</organism>
<evidence type="ECO:0000256" key="1">
    <source>
        <dbReference type="SAM" id="MobiDB-lite"/>
    </source>
</evidence>
<feature type="region of interest" description="Disordered" evidence="1">
    <location>
        <begin position="1"/>
        <end position="126"/>
    </location>
</feature>
<feature type="compositionally biased region" description="Low complexity" evidence="1">
    <location>
        <begin position="62"/>
        <end position="76"/>
    </location>
</feature>
<reference evidence="3" key="1">
    <citation type="submission" date="2014-09" db="EMBL/GenBank/DDBJ databases">
        <authorList>
            <person name="Magalhaes I.L.F."/>
            <person name="Oliveira U."/>
            <person name="Santos F.R."/>
            <person name="Vidigal T.H.D.A."/>
            <person name="Brescovit A.D."/>
            <person name="Santos A.J."/>
        </authorList>
    </citation>
    <scope>NUCLEOTIDE SEQUENCE</scope>
    <source>
        <tissue evidence="3">Shoot tissue taken approximately 20 cm above the soil surface</tissue>
    </source>
</reference>
<dbReference type="InterPro" id="IPR024752">
    <property type="entry name" value="Myb/SANT-like_dom"/>
</dbReference>